<dbReference type="Gene3D" id="1.20.900.10">
    <property type="entry name" value="Dbl homology (DH) domain"/>
    <property type="match status" value="1"/>
</dbReference>
<keyword evidence="1" id="KW-0175">Coiled coil</keyword>
<organism evidence="4">
    <name type="scientific">Blumeria graminis f. sp. tritici 96224</name>
    <dbReference type="NCBI Taxonomy" id="1268274"/>
    <lineage>
        <taxon>Eukaryota</taxon>
        <taxon>Fungi</taxon>
        <taxon>Dikarya</taxon>
        <taxon>Ascomycota</taxon>
        <taxon>Pezizomycotina</taxon>
        <taxon>Leotiomycetes</taxon>
        <taxon>Erysiphales</taxon>
        <taxon>Erysiphaceae</taxon>
        <taxon>Blumeria</taxon>
    </lineage>
</organism>
<dbReference type="InterPro" id="IPR057454">
    <property type="entry name" value="Bud3_C"/>
</dbReference>
<feature type="domain" description="DH" evidence="3">
    <location>
        <begin position="247"/>
        <end position="456"/>
    </location>
</feature>
<feature type="region of interest" description="Disordered" evidence="2">
    <location>
        <begin position="1219"/>
        <end position="1267"/>
    </location>
</feature>
<dbReference type="InterPro" id="IPR000219">
    <property type="entry name" value="DH_dom"/>
</dbReference>
<dbReference type="EMBL" id="UIGY01000046">
    <property type="protein sequence ID" value="SUZ09267.1"/>
    <property type="molecule type" value="Genomic_DNA"/>
</dbReference>
<evidence type="ECO:0000313" key="4">
    <source>
        <dbReference type="EMBL" id="SUZ09267.1"/>
    </source>
</evidence>
<protein>
    <submittedName>
        <fullName evidence="4">Bgt-3987</fullName>
    </submittedName>
</protein>
<evidence type="ECO:0000256" key="2">
    <source>
        <dbReference type="SAM" id="MobiDB-lite"/>
    </source>
</evidence>
<feature type="non-terminal residue" evidence="4">
    <location>
        <position position="1541"/>
    </location>
</feature>
<name>A0A381L6U2_BLUGR</name>
<dbReference type="PANTHER" id="PTHR22834">
    <property type="entry name" value="NUCLEAR FUSION PROTEIN FUS2"/>
    <property type="match status" value="1"/>
</dbReference>
<reference evidence="4" key="1">
    <citation type="submission" date="2018-07" db="EMBL/GenBank/DDBJ databases">
        <authorList>
            <person name="Quirk P.G."/>
            <person name="Krulwich T.A."/>
        </authorList>
    </citation>
    <scope>NUCLEOTIDE SEQUENCE</scope>
    <source>
        <strain evidence="4">96224</strain>
    </source>
</reference>
<dbReference type="SMART" id="SM00325">
    <property type="entry name" value="RhoGEF"/>
    <property type="match status" value="1"/>
</dbReference>
<dbReference type="Pfam" id="PF25351">
    <property type="entry name" value="PH_BUD3_C"/>
    <property type="match status" value="1"/>
</dbReference>
<accession>A0A381L6U2</accession>
<dbReference type="GO" id="GO:0005085">
    <property type="term" value="F:guanyl-nucleotide exchange factor activity"/>
    <property type="evidence" value="ECO:0007669"/>
    <property type="project" value="InterPro"/>
</dbReference>
<dbReference type="OrthoDB" id="4066896at2759"/>
<dbReference type="GO" id="GO:0032955">
    <property type="term" value="P:regulation of division septum assembly"/>
    <property type="evidence" value="ECO:0007669"/>
    <property type="project" value="TreeGrafter"/>
</dbReference>
<dbReference type="GO" id="GO:0005737">
    <property type="term" value="C:cytoplasm"/>
    <property type="evidence" value="ECO:0007669"/>
    <property type="project" value="TreeGrafter"/>
</dbReference>
<proteinExistence type="predicted"/>
<dbReference type="GO" id="GO:0031991">
    <property type="term" value="P:regulation of actomyosin contractile ring contraction"/>
    <property type="evidence" value="ECO:0007669"/>
    <property type="project" value="TreeGrafter"/>
</dbReference>
<sequence>MVRVSDELLLSPDDVTPYYTTDIYLGNLPVLVFHGPSTITNSTLNGSRIQLHIFTAAGFQSYQRLTISPSSPNFQSVTHLPREKQGNEVCRGIAFGILKYFKELSENAKRAIAYSHTDFREKRSNAASFLFTKQHAADLAGSMIKVENVIEVVQDIHAALRPQNINHIDVDLVLPPGSIKPIQDVEEEMDIDDNISELSLKQYGDYAPLVKLFGEVTFLPTSRLRRAPSRATSINRERTFMKEQKMSLRREMGEFVDTEERYVIKIYELVHSTANEFRDHVKNRKFESSNPSEDDLARLFPKSLDRILQINTAFLNAIRKVMDQTEEDAMQDLEAPAVSSSTSRGSVSGRLKDPTGALAFARILLEWLPQFSDCYQDYIKASQSFPQIITSFLKQHSSISRRVQKTGEQQLRSAIIEPVQRLPRYSLFIDNIINFLPVSHPALQPMLKARDIVISICSLDPPEADKSQLVARLQNLVESWPTSLAPQGRLVAAVDFLESPTTHNSIPTSNYFEGIFLLFTDQIVFVKKLPSCSLSARGILAEIDMLSKSAMLTNISTSGGVHRKAYEISFSSSYSLGEIRFTTSDDGRSITMILLQNITNTKIGKECYPLAPAARVFILQGGYEGKGLKLTEEITKARIEGRFSEVDRESDKWCMRSTKSTSADINFHSAIFEDGIDTISESRRELAPIRILIDHQKGNKEALIGQRGVEVIAKISTSTNGKSHRLEFCGLNEKVFVDEFSAEKFLCIFLKRVAFFLRSQHDPSNIYLTSTLVSSNIAILKSLQIQCEGEKQRSFKSGSPVKLLSSFFNGSTTSASVSRYSRNSTYGNLTSINRSNSNKSINTGQDIDNRASTRSTMNEAPENYFTRLEETFAAYVTAISSRRGNIVGRALRNRAMADELAVNAIYNTFIENPLDQRAASEATVDVLFMAFEKYLRMAWKEEMGDVISVQSLDEMQLQAFRLASDDFAEYVRLILSEMTPQNRRALIAIMKLLAELLDACSNDGDRGAMTAVFSELLVVEGDPHDYINLLDRLVSDQKRLFETIGPGGIGGECNKSLRGSTYSTRNNPSATASIASNTSSFRKKFADTLLRQNSVSDRASVWRTLSKSNRSIATGEQINQSSLSKAALSRSRSIESPARRQALKDRPTVLGAFEDRPPSSLESTKISAPTNELSAHEINVTRSTKKKRRSSLSDLKTLLSQENLGPAVNSSAAAKIYRSNREKPHSSLRTPSPTKIPILSGPMEIARPNSHRIGSPVTKEKLVSSSTHKSTGCVTEYSRNIASPPPNSTSDVVLIKDLWITPSHKKTISTSTTNIPVLQSRPLATSVTISRRPIGVHRSPPKLRIQSPQKLRERLQTEANAIKNAEADVHSELSKIGSELSQLHSRDTPLYQSTLLSSLQSSLSSLSVRFPSVIADLTARHEVVAVDVEQSLQALESKVEGLDRLYHEATAENELLYERFISELSKIIKSMKGGMDIDICHGTGTTTSKNERCDSGDLVEKLRDAIEETARIKKENFRLKREVLSLRTLLKDNEQIKEHSH</sequence>
<dbReference type="InterPro" id="IPR035899">
    <property type="entry name" value="DBL_dom_sf"/>
</dbReference>
<feature type="compositionally biased region" description="Basic and acidic residues" evidence="2">
    <location>
        <begin position="1142"/>
        <end position="1157"/>
    </location>
</feature>
<evidence type="ECO:0000259" key="3">
    <source>
        <dbReference type="PROSITE" id="PS50010"/>
    </source>
</evidence>
<dbReference type="InterPro" id="IPR051492">
    <property type="entry name" value="Dynamin-Rho_GEF"/>
</dbReference>
<gene>
    <name evidence="4" type="ORF">BGT96224V2_LOCUS2428</name>
</gene>
<feature type="region of interest" description="Disordered" evidence="2">
    <location>
        <begin position="1128"/>
        <end position="1170"/>
    </location>
</feature>
<dbReference type="PROSITE" id="PS50010">
    <property type="entry name" value="DH_2"/>
    <property type="match status" value="1"/>
</dbReference>
<dbReference type="SUPFAM" id="SSF48065">
    <property type="entry name" value="DBL homology domain (DH-domain)"/>
    <property type="match status" value="1"/>
</dbReference>
<evidence type="ECO:0000256" key="1">
    <source>
        <dbReference type="SAM" id="Coils"/>
    </source>
</evidence>
<dbReference type="PANTHER" id="PTHR22834:SF21">
    <property type="entry name" value="GUANYL NUCLEOTIDE EXCHANGE FACTOR, PUTATIVE (AFU_ORTHOLOGUE AFUA_5G11890)-RELATED"/>
    <property type="match status" value="1"/>
</dbReference>
<dbReference type="Pfam" id="PF00621">
    <property type="entry name" value="RhoGEF"/>
    <property type="match status" value="1"/>
</dbReference>
<feature type="compositionally biased region" description="Polar residues" evidence="2">
    <location>
        <begin position="1160"/>
        <end position="1170"/>
    </location>
</feature>
<feature type="coiled-coil region" evidence="1">
    <location>
        <begin position="1425"/>
        <end position="1452"/>
    </location>
</feature>